<dbReference type="Gene3D" id="3.30.40.10">
    <property type="entry name" value="Zinc/RING finger domain, C3HC4 (zinc finger)"/>
    <property type="match status" value="2"/>
</dbReference>
<dbReference type="eggNOG" id="KOG1081">
    <property type="taxonomic scope" value="Eukaryota"/>
</dbReference>
<dbReference type="SMART" id="SM00249">
    <property type="entry name" value="PHD"/>
    <property type="match status" value="2"/>
</dbReference>
<name>A0A0D3HYN7_EMIH1</name>
<feature type="domain" description="Helicase ATP-binding" evidence="8">
    <location>
        <begin position="145"/>
        <end position="311"/>
    </location>
</feature>
<reference evidence="10" key="2">
    <citation type="submission" date="2024-10" db="UniProtKB">
        <authorList>
            <consortium name="EnsemblProtists"/>
        </authorList>
    </citation>
    <scope>IDENTIFICATION</scope>
</reference>
<organism evidence="10 11">
    <name type="scientific">Emiliania huxleyi (strain CCMP1516)</name>
    <dbReference type="NCBI Taxonomy" id="280463"/>
    <lineage>
        <taxon>Eukaryota</taxon>
        <taxon>Haptista</taxon>
        <taxon>Haptophyta</taxon>
        <taxon>Prymnesiophyceae</taxon>
        <taxon>Isochrysidales</taxon>
        <taxon>Noelaerhabdaceae</taxon>
        <taxon>Emiliania</taxon>
    </lineage>
</organism>
<dbReference type="InterPro" id="IPR014001">
    <property type="entry name" value="Helicase_ATP-bd"/>
</dbReference>
<dbReference type="EnsemblProtists" id="EOD04122">
    <property type="protein sequence ID" value="EOD04122"/>
    <property type="gene ID" value="EMIHUDRAFT_221579"/>
</dbReference>
<evidence type="ECO:0000256" key="3">
    <source>
        <dbReference type="ARBA" id="ARBA00022801"/>
    </source>
</evidence>
<dbReference type="PROSITE" id="PS51192">
    <property type="entry name" value="HELICASE_ATP_BIND_1"/>
    <property type="match status" value="1"/>
</dbReference>
<dbReference type="PROSITE" id="PS51194">
    <property type="entry name" value="HELICASE_CTER"/>
    <property type="match status" value="1"/>
</dbReference>
<sequence length="1156" mass="126146">MAARIHDWCAVCRGDAESHDDLIKCRGCKAKYHLNCAGLRAWPENLKEWRCTGCEGSHSRSSSHQSRITAVRAVHRSLRSRAAGFFEKSRTAIAPFVTPDALAKLTAGGEAVLAAQSKPIVLGPREPFIQATLRPYQVDGVNWLLRQYSLGTGGILGDEMGLGKTIQTLAFLSALKAAKLPGPHLVITPLAVLQNWANELKRFTPQLSFVKVHGSASERERLLSSPAVLQAEYDVYLTTYDTLRAEEAFFSEAFLFHTVTIDEGHRLKNEASSLCASLARLPIPFRLLLTGTPLQNNLHELWALLAYVIPNTLSSSAFDAAASVRRVKSEVETSLLPKVEFVLKPPLTPLQRSWYRQLLGSSRLMQLQKVVNHPKAIALTLDRDRAAAAAKHAAAAGSSFIKLPPTDNSHLSAAARQDEAALRGLTGESLVASSGRTLRPWASDTVGHVPRRPRLRPVIGKLAMLDRLLRRCKAAGSRALIFSQYTLSLDVLEEYARYRWGDLGADRDCTPASEPWRVRSAYFRLDGTTNRIAREMDMRSFNEDGSSAFLYLISTRAGGQGINLATADVVVLYDTCYNPQVDLQAQDRAHRIGQTKQVKIYRLISPSSFEERVLRRARQKLLLDALVIKKEGEGGAGAVFDPTAEEAPPLTAEEYDALLDAAKPANVKDEASAAKVLAAESEAVASEWQPAAASRDHSELVTEIKQLMVARGVGQAQLYRLLDIKKESFSAWLTWRERPSLPKATVAGIDAKVAVYLADPANAQAQAAAAVKARAELASAKAAASATETVEAPREGRKRKAAAPDRFSPPAKLHQPGKARVALQHDDFCFACGDGGELLECTVCPRMYHLACVGLSAVPKGTWHCPWHSCWECDRKSSQAVASEWQHAAASRDHSELVTEIKQLMVARGVGQAQLYRLLDIKKESFSAWLTWRERPSLPKATVAGIDAKDCGRLKFVAQVSLHDGHRMRLTYLGVFPTAVMAAVAVAKAKLRDAAFPELGEGWRLLSRRREVLVEGKTTTRVIKCYIDPRGKRYSSLKQAKAAAGSSSAPSGRASSAEVAIDEADRMDDGASTATSDSAPSDTGPLFAADGACASEASRSRAIEPPVNRRATLVVGQKQRPPLTLSEPQSAPWPPGEELEMLERLAQLENRRGCLL</sequence>
<dbReference type="STRING" id="2903.R1B4Y4"/>
<keyword evidence="2 5" id="KW-0863">Zinc-finger</keyword>
<evidence type="ECO:0000259" key="8">
    <source>
        <dbReference type="PROSITE" id="PS51192"/>
    </source>
</evidence>
<dbReference type="CDD" id="cd17919">
    <property type="entry name" value="DEXHc_Snf"/>
    <property type="match status" value="1"/>
</dbReference>
<dbReference type="InterPro" id="IPR013083">
    <property type="entry name" value="Znf_RING/FYVE/PHD"/>
</dbReference>
<dbReference type="PANTHER" id="PTHR10799">
    <property type="entry name" value="SNF2/RAD54 HELICASE FAMILY"/>
    <property type="match status" value="1"/>
</dbReference>
<dbReference type="HOGENOM" id="CLU_275895_0_0_1"/>
<proteinExistence type="predicted"/>
<dbReference type="SMART" id="SM00487">
    <property type="entry name" value="DEXDc"/>
    <property type="match status" value="1"/>
</dbReference>
<dbReference type="Pfam" id="PF00271">
    <property type="entry name" value="Helicase_C"/>
    <property type="match status" value="1"/>
</dbReference>
<dbReference type="InterPro" id="IPR038718">
    <property type="entry name" value="SNF2-like_sf"/>
</dbReference>
<protein>
    <submittedName>
        <fullName evidence="10">Uncharacterized protein</fullName>
    </submittedName>
</protein>
<dbReference type="CDD" id="cd15568">
    <property type="entry name" value="PHD5_NSD"/>
    <property type="match status" value="1"/>
</dbReference>
<dbReference type="InterPro" id="IPR001650">
    <property type="entry name" value="Helicase_C-like"/>
</dbReference>
<dbReference type="Proteomes" id="UP000013827">
    <property type="component" value="Unassembled WGS sequence"/>
</dbReference>
<dbReference type="InterPro" id="IPR019787">
    <property type="entry name" value="Znf_PHD-finger"/>
</dbReference>
<dbReference type="GO" id="GO:0016787">
    <property type="term" value="F:hydrolase activity"/>
    <property type="evidence" value="ECO:0007669"/>
    <property type="project" value="UniProtKB-KW"/>
</dbReference>
<evidence type="ECO:0000259" key="9">
    <source>
        <dbReference type="PROSITE" id="PS51194"/>
    </source>
</evidence>
<dbReference type="InterPro" id="IPR011011">
    <property type="entry name" value="Znf_FYVE_PHD"/>
</dbReference>
<dbReference type="Pfam" id="PF00628">
    <property type="entry name" value="PHD"/>
    <property type="match status" value="1"/>
</dbReference>
<feature type="compositionally biased region" description="Low complexity" evidence="6">
    <location>
        <begin position="1070"/>
        <end position="1084"/>
    </location>
</feature>
<dbReference type="SUPFAM" id="SSF57903">
    <property type="entry name" value="FYVE/PHD zinc finger"/>
    <property type="match status" value="2"/>
</dbReference>
<dbReference type="AlphaFoldDB" id="A0A0D3HYN7"/>
<dbReference type="Gene3D" id="3.40.50.10810">
    <property type="entry name" value="Tandem AAA-ATPase domain"/>
    <property type="match status" value="1"/>
</dbReference>
<dbReference type="CDD" id="cd15489">
    <property type="entry name" value="PHD_SF"/>
    <property type="match status" value="1"/>
</dbReference>
<evidence type="ECO:0000313" key="11">
    <source>
        <dbReference type="Proteomes" id="UP000013827"/>
    </source>
</evidence>
<dbReference type="InterPro" id="IPR001965">
    <property type="entry name" value="Znf_PHD"/>
</dbReference>
<feature type="domain" description="PHD-type" evidence="7">
    <location>
        <begin position="6"/>
        <end position="57"/>
    </location>
</feature>
<dbReference type="PROSITE" id="PS01359">
    <property type="entry name" value="ZF_PHD_1"/>
    <property type="match status" value="1"/>
</dbReference>
<feature type="domain" description="Helicase C-terminal" evidence="9">
    <location>
        <begin position="464"/>
        <end position="634"/>
    </location>
</feature>
<dbReference type="GO" id="GO:0005524">
    <property type="term" value="F:ATP binding"/>
    <property type="evidence" value="ECO:0007669"/>
    <property type="project" value="InterPro"/>
</dbReference>
<accession>A0A0D3HYN7</accession>
<reference evidence="11" key="1">
    <citation type="journal article" date="2013" name="Nature">
        <title>Pan genome of the phytoplankton Emiliania underpins its global distribution.</title>
        <authorList>
            <person name="Read B.A."/>
            <person name="Kegel J."/>
            <person name="Klute M.J."/>
            <person name="Kuo A."/>
            <person name="Lefebvre S.C."/>
            <person name="Maumus F."/>
            <person name="Mayer C."/>
            <person name="Miller J."/>
            <person name="Monier A."/>
            <person name="Salamov A."/>
            <person name="Young J."/>
            <person name="Aguilar M."/>
            <person name="Claverie J.M."/>
            <person name="Frickenhaus S."/>
            <person name="Gonzalez K."/>
            <person name="Herman E.K."/>
            <person name="Lin Y.C."/>
            <person name="Napier J."/>
            <person name="Ogata H."/>
            <person name="Sarno A.F."/>
            <person name="Shmutz J."/>
            <person name="Schroeder D."/>
            <person name="de Vargas C."/>
            <person name="Verret F."/>
            <person name="von Dassow P."/>
            <person name="Valentin K."/>
            <person name="Van de Peer Y."/>
            <person name="Wheeler G."/>
            <person name="Dacks J.B."/>
            <person name="Delwiche C.F."/>
            <person name="Dyhrman S.T."/>
            <person name="Glockner G."/>
            <person name="John U."/>
            <person name="Richards T."/>
            <person name="Worden A.Z."/>
            <person name="Zhang X."/>
            <person name="Grigoriev I.V."/>
            <person name="Allen A.E."/>
            <person name="Bidle K."/>
            <person name="Borodovsky M."/>
            <person name="Bowler C."/>
            <person name="Brownlee C."/>
            <person name="Cock J.M."/>
            <person name="Elias M."/>
            <person name="Gladyshev V.N."/>
            <person name="Groth M."/>
            <person name="Guda C."/>
            <person name="Hadaegh A."/>
            <person name="Iglesias-Rodriguez M.D."/>
            <person name="Jenkins J."/>
            <person name="Jones B.M."/>
            <person name="Lawson T."/>
            <person name="Leese F."/>
            <person name="Lindquist E."/>
            <person name="Lobanov A."/>
            <person name="Lomsadze A."/>
            <person name="Malik S.B."/>
            <person name="Marsh M.E."/>
            <person name="Mackinder L."/>
            <person name="Mock T."/>
            <person name="Mueller-Roeber B."/>
            <person name="Pagarete A."/>
            <person name="Parker M."/>
            <person name="Probert I."/>
            <person name="Quesneville H."/>
            <person name="Raines C."/>
            <person name="Rensing S.A."/>
            <person name="Riano-Pachon D.M."/>
            <person name="Richier S."/>
            <person name="Rokitta S."/>
            <person name="Shiraiwa Y."/>
            <person name="Soanes D.M."/>
            <person name="van der Giezen M."/>
            <person name="Wahlund T.M."/>
            <person name="Williams B."/>
            <person name="Wilson W."/>
            <person name="Wolfe G."/>
            <person name="Wurch L.L."/>
        </authorList>
    </citation>
    <scope>NUCLEOTIDE SEQUENCE</scope>
</reference>
<keyword evidence="11" id="KW-1185">Reference proteome</keyword>
<keyword evidence="1" id="KW-0479">Metal-binding</keyword>
<dbReference type="PROSITE" id="PS50016">
    <property type="entry name" value="ZF_PHD_2"/>
    <property type="match status" value="1"/>
</dbReference>
<dbReference type="KEGG" id="ehx:EMIHUDRAFT_221579"/>
<keyword evidence="4" id="KW-0862">Zinc</keyword>
<dbReference type="InterPro" id="IPR049730">
    <property type="entry name" value="SNF2/RAD54-like_C"/>
</dbReference>
<keyword evidence="3" id="KW-0378">Hydrolase</keyword>
<evidence type="ECO:0000256" key="1">
    <source>
        <dbReference type="ARBA" id="ARBA00022723"/>
    </source>
</evidence>
<dbReference type="PaxDb" id="2903-EOD04122"/>
<dbReference type="InterPro" id="IPR000330">
    <property type="entry name" value="SNF2_N"/>
</dbReference>
<dbReference type="GO" id="GO:0008270">
    <property type="term" value="F:zinc ion binding"/>
    <property type="evidence" value="ECO:0007669"/>
    <property type="project" value="UniProtKB-KW"/>
</dbReference>
<feature type="region of interest" description="Disordered" evidence="6">
    <location>
        <begin position="784"/>
        <end position="816"/>
    </location>
</feature>
<dbReference type="GeneID" id="17250270"/>
<dbReference type="eggNOG" id="KOG0385">
    <property type="taxonomic scope" value="Eukaryota"/>
</dbReference>
<dbReference type="Pfam" id="PF00176">
    <property type="entry name" value="SNF2-rel_dom"/>
    <property type="match status" value="1"/>
</dbReference>
<evidence type="ECO:0000256" key="2">
    <source>
        <dbReference type="ARBA" id="ARBA00022771"/>
    </source>
</evidence>
<dbReference type="InterPro" id="IPR019786">
    <property type="entry name" value="Zinc_finger_PHD-type_CS"/>
</dbReference>
<evidence type="ECO:0000259" key="7">
    <source>
        <dbReference type="PROSITE" id="PS50016"/>
    </source>
</evidence>
<dbReference type="RefSeq" id="XP_005756551.1">
    <property type="nucleotide sequence ID" value="XM_005756494.1"/>
</dbReference>
<evidence type="ECO:0000256" key="4">
    <source>
        <dbReference type="ARBA" id="ARBA00022833"/>
    </source>
</evidence>
<evidence type="ECO:0000256" key="5">
    <source>
        <dbReference type="PROSITE-ProRule" id="PRU00146"/>
    </source>
</evidence>
<dbReference type="CDD" id="cd18793">
    <property type="entry name" value="SF2_C_SNF"/>
    <property type="match status" value="1"/>
</dbReference>
<feature type="region of interest" description="Disordered" evidence="6">
    <location>
        <begin position="1066"/>
        <end position="1135"/>
    </location>
</feature>
<dbReference type="SUPFAM" id="SSF52540">
    <property type="entry name" value="P-loop containing nucleoside triphosphate hydrolases"/>
    <property type="match status" value="2"/>
</dbReference>
<evidence type="ECO:0000256" key="6">
    <source>
        <dbReference type="SAM" id="MobiDB-lite"/>
    </source>
</evidence>
<dbReference type="SMART" id="SM00490">
    <property type="entry name" value="HELICc"/>
    <property type="match status" value="1"/>
</dbReference>
<evidence type="ECO:0000313" key="10">
    <source>
        <dbReference type="EnsemblProtists" id="EOD04122"/>
    </source>
</evidence>
<dbReference type="Gene3D" id="3.40.50.300">
    <property type="entry name" value="P-loop containing nucleotide triphosphate hydrolases"/>
    <property type="match status" value="1"/>
</dbReference>
<dbReference type="InterPro" id="IPR027417">
    <property type="entry name" value="P-loop_NTPase"/>
</dbReference>